<gene>
    <name evidence="1" type="ORF">GUJ93_ZPchr0009g1061</name>
</gene>
<evidence type="ECO:0000313" key="1">
    <source>
        <dbReference type="EMBL" id="KAG8050986.1"/>
    </source>
</evidence>
<proteinExistence type="predicted"/>
<reference evidence="1" key="1">
    <citation type="journal article" date="2021" name="bioRxiv">
        <title>Whole Genome Assembly and Annotation of Northern Wild Rice, Zizania palustris L., Supports a Whole Genome Duplication in the Zizania Genus.</title>
        <authorList>
            <person name="Haas M."/>
            <person name="Kono T."/>
            <person name="Macchietto M."/>
            <person name="Millas R."/>
            <person name="McGilp L."/>
            <person name="Shao M."/>
            <person name="Duquette J."/>
            <person name="Hirsch C.N."/>
            <person name="Kimball J."/>
        </authorList>
    </citation>
    <scope>NUCLEOTIDE SEQUENCE</scope>
    <source>
        <tissue evidence="1">Fresh leaf tissue</tissue>
    </source>
</reference>
<dbReference type="AlphaFoldDB" id="A0A8J5V8N3"/>
<sequence length="130" mass="15317">MQRRLGIKGGVLRGFRIDRFVVFRHFRNNWDGLRAKPICSFLPPSRYFGLENGHLSGHIPKIVFISSGRIFRVLRTVGISSKLNLRWERDSGWPKYGWSWRRNSVCSRKGNPFRGLGWRKRRRSSDLNCI</sequence>
<name>A0A8J5V8N3_ZIZPA</name>
<organism evidence="1 2">
    <name type="scientific">Zizania palustris</name>
    <name type="common">Northern wild rice</name>
    <dbReference type="NCBI Taxonomy" id="103762"/>
    <lineage>
        <taxon>Eukaryota</taxon>
        <taxon>Viridiplantae</taxon>
        <taxon>Streptophyta</taxon>
        <taxon>Embryophyta</taxon>
        <taxon>Tracheophyta</taxon>
        <taxon>Spermatophyta</taxon>
        <taxon>Magnoliopsida</taxon>
        <taxon>Liliopsida</taxon>
        <taxon>Poales</taxon>
        <taxon>Poaceae</taxon>
        <taxon>BOP clade</taxon>
        <taxon>Oryzoideae</taxon>
        <taxon>Oryzeae</taxon>
        <taxon>Zizaniinae</taxon>
        <taxon>Zizania</taxon>
    </lineage>
</organism>
<comment type="caution">
    <text evidence="1">The sequence shown here is derived from an EMBL/GenBank/DDBJ whole genome shotgun (WGS) entry which is preliminary data.</text>
</comment>
<reference evidence="1" key="2">
    <citation type="submission" date="2021-02" db="EMBL/GenBank/DDBJ databases">
        <authorList>
            <person name="Kimball J.A."/>
            <person name="Haas M.W."/>
            <person name="Macchietto M."/>
            <person name="Kono T."/>
            <person name="Duquette J."/>
            <person name="Shao M."/>
        </authorList>
    </citation>
    <scope>NUCLEOTIDE SEQUENCE</scope>
    <source>
        <tissue evidence="1">Fresh leaf tissue</tissue>
    </source>
</reference>
<dbReference type="Proteomes" id="UP000729402">
    <property type="component" value="Unassembled WGS sequence"/>
</dbReference>
<keyword evidence="2" id="KW-1185">Reference proteome</keyword>
<dbReference type="EMBL" id="JAAALK010000289">
    <property type="protein sequence ID" value="KAG8050986.1"/>
    <property type="molecule type" value="Genomic_DNA"/>
</dbReference>
<protein>
    <submittedName>
        <fullName evidence="1">Uncharacterized protein</fullName>
    </submittedName>
</protein>
<accession>A0A8J5V8N3</accession>
<evidence type="ECO:0000313" key="2">
    <source>
        <dbReference type="Proteomes" id="UP000729402"/>
    </source>
</evidence>